<dbReference type="SUPFAM" id="SSF52980">
    <property type="entry name" value="Restriction endonuclease-like"/>
    <property type="match status" value="1"/>
</dbReference>
<dbReference type="CDD" id="cd06260">
    <property type="entry name" value="DUF820-like"/>
    <property type="match status" value="1"/>
</dbReference>
<sequence length="192" mass="20976">MATSLKRDFVSLEEYFALDSTSSQRCEYRNGEVHCMGGAQPEHNSLCVNLLAELRFGLRARGCRPFGSDQRVRVSTGSPYLYPDLSVACDPAFVTINGLRTLVNPVLIIEVTSPSTAREDRGAKFLQYQTIETLADYVLVDSTAIGVLHYRNQGGLWSPQLCEQPADELVLDELGLSIPLATIYAESGIGGA</sequence>
<comment type="caution">
    <text evidence="2">The sequence shown here is derived from an EMBL/GenBank/DDBJ whole genome shotgun (WGS) entry which is preliminary data.</text>
</comment>
<dbReference type="Pfam" id="PF05685">
    <property type="entry name" value="Uma2"/>
    <property type="match status" value="1"/>
</dbReference>
<dbReference type="InterPro" id="IPR008538">
    <property type="entry name" value="Uma2"/>
</dbReference>
<keyword evidence="3" id="KW-1185">Reference proteome</keyword>
<proteinExistence type="predicted"/>
<dbReference type="InterPro" id="IPR012296">
    <property type="entry name" value="Nuclease_put_TT1808"/>
</dbReference>
<dbReference type="EMBL" id="NRSJ01000031">
    <property type="protein sequence ID" value="MBK1705981.1"/>
    <property type="molecule type" value="Genomic_DNA"/>
</dbReference>
<name>A0AAJ0XAP4_9GAMM</name>
<dbReference type="Proteomes" id="UP001296776">
    <property type="component" value="Unassembled WGS sequence"/>
</dbReference>
<reference evidence="2" key="1">
    <citation type="submission" date="2017-08" db="EMBL/GenBank/DDBJ databases">
        <authorList>
            <person name="Imhoff J.F."/>
            <person name="Rahn T."/>
            <person name="Kuenzel S."/>
            <person name="Neulinger S.C."/>
        </authorList>
    </citation>
    <scope>NUCLEOTIDE SEQUENCE</scope>
    <source>
        <strain evidence="2">DSM 11080</strain>
    </source>
</reference>
<dbReference type="RefSeq" id="WP_200347294.1">
    <property type="nucleotide sequence ID" value="NZ_NRSJ01000031.1"/>
</dbReference>
<organism evidence="2 3">
    <name type="scientific">Halochromatium glycolicum</name>
    <dbReference type="NCBI Taxonomy" id="85075"/>
    <lineage>
        <taxon>Bacteria</taxon>
        <taxon>Pseudomonadati</taxon>
        <taxon>Pseudomonadota</taxon>
        <taxon>Gammaproteobacteria</taxon>
        <taxon>Chromatiales</taxon>
        <taxon>Chromatiaceae</taxon>
        <taxon>Halochromatium</taxon>
    </lineage>
</organism>
<protein>
    <recommendedName>
        <fullName evidence="1">Putative restriction endonuclease domain-containing protein</fullName>
    </recommendedName>
</protein>
<dbReference type="PANTHER" id="PTHR36558:SF1">
    <property type="entry name" value="RESTRICTION ENDONUCLEASE DOMAIN-CONTAINING PROTEIN-RELATED"/>
    <property type="match status" value="1"/>
</dbReference>
<evidence type="ECO:0000313" key="3">
    <source>
        <dbReference type="Proteomes" id="UP001296776"/>
    </source>
</evidence>
<evidence type="ECO:0000259" key="1">
    <source>
        <dbReference type="Pfam" id="PF05685"/>
    </source>
</evidence>
<accession>A0AAJ0XAP4</accession>
<gene>
    <name evidence="2" type="ORF">CKO40_15800</name>
</gene>
<dbReference type="PANTHER" id="PTHR36558">
    <property type="entry name" value="GLR1098 PROTEIN"/>
    <property type="match status" value="1"/>
</dbReference>
<dbReference type="InterPro" id="IPR011335">
    <property type="entry name" value="Restrct_endonuc-II-like"/>
</dbReference>
<evidence type="ECO:0000313" key="2">
    <source>
        <dbReference type="EMBL" id="MBK1705981.1"/>
    </source>
</evidence>
<dbReference type="Gene3D" id="3.90.1570.10">
    <property type="entry name" value="tt1808, chain A"/>
    <property type="match status" value="1"/>
</dbReference>
<reference evidence="2" key="2">
    <citation type="journal article" date="2020" name="Microorganisms">
        <title>Osmotic Adaptation and Compatible Solute Biosynthesis of Phototrophic Bacteria as Revealed from Genome Analyses.</title>
        <authorList>
            <person name="Imhoff J.F."/>
            <person name="Rahn T."/>
            <person name="Kunzel S."/>
            <person name="Keller A."/>
            <person name="Neulinger S.C."/>
        </authorList>
    </citation>
    <scope>NUCLEOTIDE SEQUENCE</scope>
    <source>
        <strain evidence="2">DSM 11080</strain>
    </source>
</reference>
<feature type="domain" description="Putative restriction endonuclease" evidence="1">
    <location>
        <begin position="12"/>
        <end position="180"/>
    </location>
</feature>
<dbReference type="AlphaFoldDB" id="A0AAJ0XAP4"/>